<dbReference type="EMBL" id="ML987189">
    <property type="protein sequence ID" value="KAF2256505.1"/>
    <property type="molecule type" value="Genomic_DNA"/>
</dbReference>
<dbReference type="OrthoDB" id="2013972at2759"/>
<evidence type="ECO:0000313" key="2">
    <source>
        <dbReference type="EMBL" id="KAF2256505.1"/>
    </source>
</evidence>
<dbReference type="GO" id="GO:0032259">
    <property type="term" value="P:methylation"/>
    <property type="evidence" value="ECO:0007669"/>
    <property type="project" value="UniProtKB-KW"/>
</dbReference>
<gene>
    <name evidence="2" type="ORF">BU26DRAFT_513316</name>
</gene>
<dbReference type="PANTHER" id="PTHR43591">
    <property type="entry name" value="METHYLTRANSFERASE"/>
    <property type="match status" value="1"/>
</dbReference>
<name>A0A6A6J0Y7_9PLEO</name>
<dbReference type="PANTHER" id="PTHR43591:SF31">
    <property type="entry name" value="LAEA-LIKE, PUTATIVE (AFU_ORTHOLOGUE AFUA_8G01930)-RELATED"/>
    <property type="match status" value="1"/>
</dbReference>
<dbReference type="GeneID" id="54580927"/>
<keyword evidence="2" id="KW-0489">Methyltransferase</keyword>
<organism evidence="2 3">
    <name type="scientific">Trematosphaeria pertusa</name>
    <dbReference type="NCBI Taxonomy" id="390896"/>
    <lineage>
        <taxon>Eukaryota</taxon>
        <taxon>Fungi</taxon>
        <taxon>Dikarya</taxon>
        <taxon>Ascomycota</taxon>
        <taxon>Pezizomycotina</taxon>
        <taxon>Dothideomycetes</taxon>
        <taxon>Pleosporomycetidae</taxon>
        <taxon>Pleosporales</taxon>
        <taxon>Massarineae</taxon>
        <taxon>Trematosphaeriaceae</taxon>
        <taxon>Trematosphaeria</taxon>
    </lineage>
</organism>
<feature type="region of interest" description="Disordered" evidence="1">
    <location>
        <begin position="354"/>
        <end position="540"/>
    </location>
</feature>
<dbReference type="Pfam" id="PF13489">
    <property type="entry name" value="Methyltransf_23"/>
    <property type="match status" value="1"/>
</dbReference>
<feature type="region of interest" description="Disordered" evidence="1">
    <location>
        <begin position="1"/>
        <end position="45"/>
    </location>
</feature>
<feature type="compositionally biased region" description="Low complexity" evidence="1">
    <location>
        <begin position="456"/>
        <end position="472"/>
    </location>
</feature>
<keyword evidence="3" id="KW-1185">Reference proteome</keyword>
<dbReference type="Proteomes" id="UP000800094">
    <property type="component" value="Unassembled WGS sequence"/>
</dbReference>
<dbReference type="SUPFAM" id="SSF53335">
    <property type="entry name" value="S-adenosyl-L-methionine-dependent methyltransferases"/>
    <property type="match status" value="1"/>
</dbReference>
<feature type="compositionally biased region" description="Low complexity" evidence="1">
    <location>
        <begin position="1"/>
        <end position="13"/>
    </location>
</feature>
<feature type="compositionally biased region" description="Low complexity" evidence="1">
    <location>
        <begin position="386"/>
        <end position="404"/>
    </location>
</feature>
<proteinExistence type="predicted"/>
<sequence>MCSPGANANAGAASDGDTIDSSGPSLEVDSDPSDRDSALGDNQSSYTMSATSSVYNFRYENGRRYHAYAEGKYPVPNDEIEKDRLDLQHQAFRLTLDGRLYCAPIAKDIQHVLDVGCGTGIWTIEFADDHPSAQVIGTDLSPIQPTAVPPNCSFLIDDCDQDWIFHNQFDYIHTRAMVAAIKNWDRFFEQAYANLKPGGWIECQEISFPALCMDSSLTPETSPILRWSSLFIEAAAKTGLDATAPSNLAAKLRAAGFVDIHAKCYKWPIGRWAKGAKLKLLGYYVYEDVLDWLPSSALGLFTRVLKWSREEVEVFLAECRRELKDRKDRHFYANTYFWTARKAEDASTAHLNNDFTKDEEQIETDEGSQASADPREMLTNEEDVLPTTTQDPADAAAPVPSPGALVDPTAELSLATPPAQEEKGEDSSPPQQTAPSDPSRRSALSIEEILNPTPPATSSSSETQPPQSSQTTLVENAHPTPTPTPTTHSESGESGATRMFASIAGEAKTVPHEDKDTPPAVAIEGGVLEKETEKEKETKQ</sequence>
<feature type="compositionally biased region" description="Basic and acidic residues" evidence="1">
    <location>
        <begin position="527"/>
        <end position="540"/>
    </location>
</feature>
<dbReference type="RefSeq" id="XP_033691509.1">
    <property type="nucleotide sequence ID" value="XM_033827597.1"/>
</dbReference>
<dbReference type="CDD" id="cd02440">
    <property type="entry name" value="AdoMet_MTases"/>
    <property type="match status" value="1"/>
</dbReference>
<dbReference type="AlphaFoldDB" id="A0A6A6J0Y7"/>
<reference evidence="2" key="1">
    <citation type="journal article" date="2020" name="Stud. Mycol.">
        <title>101 Dothideomycetes genomes: a test case for predicting lifestyles and emergence of pathogens.</title>
        <authorList>
            <person name="Haridas S."/>
            <person name="Albert R."/>
            <person name="Binder M."/>
            <person name="Bloem J."/>
            <person name="Labutti K."/>
            <person name="Salamov A."/>
            <person name="Andreopoulos B."/>
            <person name="Baker S."/>
            <person name="Barry K."/>
            <person name="Bills G."/>
            <person name="Bluhm B."/>
            <person name="Cannon C."/>
            <person name="Castanera R."/>
            <person name="Culley D."/>
            <person name="Daum C."/>
            <person name="Ezra D."/>
            <person name="Gonzalez J."/>
            <person name="Henrissat B."/>
            <person name="Kuo A."/>
            <person name="Liang C."/>
            <person name="Lipzen A."/>
            <person name="Lutzoni F."/>
            <person name="Magnuson J."/>
            <person name="Mondo S."/>
            <person name="Nolan M."/>
            <person name="Ohm R."/>
            <person name="Pangilinan J."/>
            <person name="Park H.-J."/>
            <person name="Ramirez L."/>
            <person name="Alfaro M."/>
            <person name="Sun H."/>
            <person name="Tritt A."/>
            <person name="Yoshinaga Y."/>
            <person name="Zwiers L.-H."/>
            <person name="Turgeon B."/>
            <person name="Goodwin S."/>
            <person name="Spatafora J."/>
            <person name="Crous P."/>
            <person name="Grigoriev I."/>
        </authorList>
    </citation>
    <scope>NUCLEOTIDE SEQUENCE</scope>
    <source>
        <strain evidence="2">CBS 122368</strain>
    </source>
</reference>
<evidence type="ECO:0000313" key="3">
    <source>
        <dbReference type="Proteomes" id="UP000800094"/>
    </source>
</evidence>
<keyword evidence="2" id="KW-0808">Transferase</keyword>
<dbReference type="InterPro" id="IPR029063">
    <property type="entry name" value="SAM-dependent_MTases_sf"/>
</dbReference>
<protein>
    <submittedName>
        <fullName evidence="2">S-adenosyl-L-methionine-dependent methyltransferase</fullName>
    </submittedName>
</protein>
<accession>A0A6A6J0Y7</accession>
<dbReference type="GO" id="GO:0008168">
    <property type="term" value="F:methyltransferase activity"/>
    <property type="evidence" value="ECO:0007669"/>
    <property type="project" value="UniProtKB-KW"/>
</dbReference>
<evidence type="ECO:0000256" key="1">
    <source>
        <dbReference type="SAM" id="MobiDB-lite"/>
    </source>
</evidence>
<dbReference type="Gene3D" id="3.40.50.150">
    <property type="entry name" value="Vaccinia Virus protein VP39"/>
    <property type="match status" value="1"/>
</dbReference>